<evidence type="ECO:0000256" key="1">
    <source>
        <dbReference type="SAM" id="MobiDB-lite"/>
    </source>
</evidence>
<dbReference type="Proteomes" id="UP000694941">
    <property type="component" value="Unplaced"/>
</dbReference>
<keyword evidence="4" id="KW-1185">Reference proteome</keyword>
<name>A0ABM1TNV6_LIMPO</name>
<organism evidence="4 5">
    <name type="scientific">Limulus polyphemus</name>
    <name type="common">Atlantic horseshoe crab</name>
    <dbReference type="NCBI Taxonomy" id="6850"/>
    <lineage>
        <taxon>Eukaryota</taxon>
        <taxon>Metazoa</taxon>
        <taxon>Ecdysozoa</taxon>
        <taxon>Arthropoda</taxon>
        <taxon>Chelicerata</taxon>
        <taxon>Merostomata</taxon>
        <taxon>Xiphosura</taxon>
        <taxon>Limulidae</taxon>
        <taxon>Limulus</taxon>
    </lineage>
</organism>
<dbReference type="SUPFAM" id="SSF82671">
    <property type="entry name" value="SEA domain"/>
    <property type="match status" value="1"/>
</dbReference>
<protein>
    <submittedName>
        <fullName evidence="5">Uncharacterized protein LOC111089411</fullName>
    </submittedName>
</protein>
<dbReference type="RefSeq" id="XP_022257562.1">
    <property type="nucleotide sequence ID" value="XM_022401854.1"/>
</dbReference>
<evidence type="ECO:0000259" key="3">
    <source>
        <dbReference type="PROSITE" id="PS50024"/>
    </source>
</evidence>
<sequence length="221" mass="24984">MDNPAYYNSEVGLTIPPHPQKKPLKKTRDAPERATLEKHPCLRLWKLHFKTKEASRYRRTVALFLALVILLIVLIVGIALAIYISVGGNLNWSNTRDSTEEEGSWAVEGEFRVTNRDYRMDMNDHTSVTFLRMAAEVTKSMDELFVMSPLVRDYNGTEIIGFSKGSVIVSCRIFLNRPFTKAAEQVGLTFVQALEQGHGMLPTGSLHVDITSIRFAGRWLV</sequence>
<dbReference type="Gene3D" id="3.30.70.960">
    <property type="entry name" value="SEA domain"/>
    <property type="match status" value="1"/>
</dbReference>
<accession>A0ABM1TNV6</accession>
<evidence type="ECO:0000313" key="5">
    <source>
        <dbReference type="RefSeq" id="XP_022257562.1"/>
    </source>
</evidence>
<feature type="transmembrane region" description="Helical" evidence="2">
    <location>
        <begin position="61"/>
        <end position="86"/>
    </location>
</feature>
<reference evidence="5" key="1">
    <citation type="submission" date="2025-08" db="UniProtKB">
        <authorList>
            <consortium name="RefSeq"/>
        </authorList>
    </citation>
    <scope>IDENTIFICATION</scope>
    <source>
        <tissue evidence="5">Muscle</tissue>
    </source>
</reference>
<dbReference type="GeneID" id="111089411"/>
<evidence type="ECO:0000256" key="2">
    <source>
        <dbReference type="SAM" id="Phobius"/>
    </source>
</evidence>
<feature type="region of interest" description="Disordered" evidence="1">
    <location>
        <begin position="1"/>
        <end position="32"/>
    </location>
</feature>
<proteinExistence type="predicted"/>
<gene>
    <name evidence="5" type="primary">LOC111089411</name>
</gene>
<feature type="domain" description="SEA" evidence="3">
    <location>
        <begin position="103"/>
        <end position="220"/>
    </location>
</feature>
<dbReference type="PROSITE" id="PS50024">
    <property type="entry name" value="SEA"/>
    <property type="match status" value="1"/>
</dbReference>
<keyword evidence="2" id="KW-0472">Membrane</keyword>
<keyword evidence="2" id="KW-0812">Transmembrane</keyword>
<dbReference type="Pfam" id="PF01390">
    <property type="entry name" value="SEA"/>
    <property type="match status" value="1"/>
</dbReference>
<keyword evidence="2" id="KW-1133">Transmembrane helix</keyword>
<dbReference type="InterPro" id="IPR000082">
    <property type="entry name" value="SEA_dom"/>
</dbReference>
<dbReference type="InterPro" id="IPR036364">
    <property type="entry name" value="SEA_dom_sf"/>
</dbReference>
<evidence type="ECO:0000313" key="4">
    <source>
        <dbReference type="Proteomes" id="UP000694941"/>
    </source>
</evidence>